<proteinExistence type="predicted"/>
<dbReference type="AlphaFoldDB" id="A0A5E6QW16"/>
<evidence type="ECO:0000313" key="1">
    <source>
        <dbReference type="EMBL" id="VVM58520.1"/>
    </source>
</evidence>
<organism evidence="1 2">
    <name type="scientific">Pseudomonas fluorescens</name>
    <dbReference type="NCBI Taxonomy" id="294"/>
    <lineage>
        <taxon>Bacteria</taxon>
        <taxon>Pseudomonadati</taxon>
        <taxon>Pseudomonadota</taxon>
        <taxon>Gammaproteobacteria</taxon>
        <taxon>Pseudomonadales</taxon>
        <taxon>Pseudomonadaceae</taxon>
        <taxon>Pseudomonas</taxon>
    </lineage>
</organism>
<sequence length="52" mass="5873">MAKITIKELESLTANDAGRILREDGNLAGRISVRKDGVSVSFFYRYRWGLVV</sequence>
<protein>
    <submittedName>
        <fullName evidence="1">Uncharacterized protein</fullName>
    </submittedName>
</protein>
<dbReference type="Proteomes" id="UP000326729">
    <property type="component" value="Unassembled WGS sequence"/>
</dbReference>
<name>A0A5E6QW16_PSEFL</name>
<dbReference type="EMBL" id="CABVGY010000005">
    <property type="protein sequence ID" value="VVM58520.1"/>
    <property type="molecule type" value="Genomic_DNA"/>
</dbReference>
<reference evidence="1 2" key="1">
    <citation type="submission" date="2019-09" db="EMBL/GenBank/DDBJ databases">
        <authorList>
            <person name="Chandra G."/>
            <person name="Truman W A."/>
        </authorList>
    </citation>
    <scope>NUCLEOTIDE SEQUENCE [LARGE SCALE GENOMIC DNA]</scope>
    <source>
        <strain evidence="1">PS659</strain>
    </source>
</reference>
<evidence type="ECO:0000313" key="2">
    <source>
        <dbReference type="Proteomes" id="UP000326729"/>
    </source>
</evidence>
<accession>A0A5E6QW16</accession>
<gene>
    <name evidence="1" type="ORF">PS659_01187</name>
</gene>